<dbReference type="GO" id="GO:0008270">
    <property type="term" value="F:zinc ion binding"/>
    <property type="evidence" value="ECO:0007669"/>
    <property type="project" value="UniProtKB-KW"/>
</dbReference>
<feature type="compositionally biased region" description="Basic and acidic residues" evidence="8">
    <location>
        <begin position="349"/>
        <end position="361"/>
    </location>
</feature>
<feature type="compositionally biased region" description="Polar residues" evidence="8">
    <location>
        <begin position="1438"/>
        <end position="1452"/>
    </location>
</feature>
<feature type="domain" description="FYVE-type" evidence="10">
    <location>
        <begin position="61"/>
        <end position="121"/>
    </location>
</feature>
<feature type="compositionally biased region" description="Basic and acidic residues" evidence="8">
    <location>
        <begin position="3230"/>
        <end position="3243"/>
    </location>
</feature>
<feature type="region of interest" description="Disordered" evidence="8">
    <location>
        <begin position="703"/>
        <end position="771"/>
    </location>
</feature>
<feature type="compositionally biased region" description="Low complexity" evidence="8">
    <location>
        <begin position="2806"/>
        <end position="2823"/>
    </location>
</feature>
<dbReference type="InterPro" id="IPR011011">
    <property type="entry name" value="Znf_FYVE_PHD"/>
</dbReference>
<dbReference type="KEGG" id="pbar:105431957"/>
<feature type="region of interest" description="Disordered" evidence="8">
    <location>
        <begin position="2569"/>
        <end position="2619"/>
    </location>
</feature>
<feature type="region of interest" description="Disordered" evidence="8">
    <location>
        <begin position="1922"/>
        <end position="1949"/>
    </location>
</feature>
<evidence type="ECO:0000256" key="2">
    <source>
        <dbReference type="ARBA" id="ARBA00022723"/>
    </source>
</evidence>
<feature type="compositionally biased region" description="Basic and acidic residues" evidence="8">
    <location>
        <begin position="1211"/>
        <end position="1233"/>
    </location>
</feature>
<feature type="compositionally biased region" description="Acidic residues" evidence="8">
    <location>
        <begin position="1547"/>
        <end position="1557"/>
    </location>
</feature>
<feature type="region of interest" description="Disordered" evidence="8">
    <location>
        <begin position="2954"/>
        <end position="2973"/>
    </location>
</feature>
<feature type="non-terminal residue" evidence="12">
    <location>
        <position position="1"/>
    </location>
</feature>
<feature type="region of interest" description="Disordered" evidence="8">
    <location>
        <begin position="1864"/>
        <end position="1905"/>
    </location>
</feature>
<dbReference type="Gene3D" id="3.30.40.10">
    <property type="entry name" value="Zinc/RING finger domain, C3HC4 (zinc finger)"/>
    <property type="match status" value="1"/>
</dbReference>
<dbReference type="CDD" id="cd04020">
    <property type="entry name" value="C2B_SLP_1-2-3-4"/>
    <property type="match status" value="1"/>
</dbReference>
<feature type="compositionally biased region" description="Low complexity" evidence="8">
    <location>
        <begin position="2362"/>
        <end position="2375"/>
    </location>
</feature>
<feature type="compositionally biased region" description="Acidic residues" evidence="8">
    <location>
        <begin position="2170"/>
        <end position="2180"/>
    </location>
</feature>
<feature type="region of interest" description="Disordered" evidence="8">
    <location>
        <begin position="242"/>
        <end position="406"/>
    </location>
</feature>
<dbReference type="PANTHER" id="PTHR45716">
    <property type="entry name" value="BITESIZE, ISOFORM I"/>
    <property type="match status" value="1"/>
</dbReference>
<evidence type="ECO:0000256" key="4">
    <source>
        <dbReference type="ARBA" id="ARBA00022771"/>
    </source>
</evidence>
<keyword evidence="11" id="KW-1185">Reference proteome</keyword>
<comment type="subcellular location">
    <subcellularLocation>
        <location evidence="1">Membrane</location>
    </subcellularLocation>
</comment>
<dbReference type="FunFam" id="2.60.40.150:FF:000006">
    <property type="entry name" value="Synaptotagmin-like 5, isoform CRA_a"/>
    <property type="match status" value="1"/>
</dbReference>
<evidence type="ECO:0000256" key="6">
    <source>
        <dbReference type="ARBA" id="ARBA00023136"/>
    </source>
</evidence>
<feature type="region of interest" description="Disordered" evidence="8">
    <location>
        <begin position="3224"/>
        <end position="3249"/>
    </location>
</feature>
<feature type="compositionally biased region" description="Basic and acidic residues" evidence="8">
    <location>
        <begin position="1057"/>
        <end position="1070"/>
    </location>
</feature>
<keyword evidence="4 7" id="KW-0863">Zinc-finger</keyword>
<feature type="compositionally biased region" description="Basic and acidic residues" evidence="8">
    <location>
        <begin position="1491"/>
        <end position="1513"/>
    </location>
</feature>
<feature type="compositionally biased region" description="Low complexity" evidence="8">
    <location>
        <begin position="2073"/>
        <end position="2097"/>
    </location>
</feature>
<dbReference type="Pfam" id="PF02318">
    <property type="entry name" value="FYVE_2"/>
    <property type="match status" value="1"/>
</dbReference>
<feature type="region of interest" description="Disordered" evidence="8">
    <location>
        <begin position="783"/>
        <end position="842"/>
    </location>
</feature>
<dbReference type="InterPro" id="IPR013083">
    <property type="entry name" value="Znf_RING/FYVE/PHD"/>
</dbReference>
<dbReference type="CDD" id="cd15747">
    <property type="entry name" value="FYVE_Slp3_4_5"/>
    <property type="match status" value="1"/>
</dbReference>
<dbReference type="SUPFAM" id="SSF49562">
    <property type="entry name" value="C2 domain (Calcium/lipid-binding domain, CaLB)"/>
    <property type="match status" value="2"/>
</dbReference>
<feature type="compositionally biased region" description="Acidic residues" evidence="8">
    <location>
        <begin position="2766"/>
        <end position="2776"/>
    </location>
</feature>
<keyword evidence="5" id="KW-0862">Zinc</keyword>
<evidence type="ECO:0000256" key="1">
    <source>
        <dbReference type="ARBA" id="ARBA00004370"/>
    </source>
</evidence>
<dbReference type="InterPro" id="IPR035892">
    <property type="entry name" value="C2_domain_sf"/>
</dbReference>
<dbReference type="PANTHER" id="PTHR45716:SF2">
    <property type="entry name" value="BITESIZE, ISOFORM I"/>
    <property type="match status" value="1"/>
</dbReference>
<evidence type="ECO:0000313" key="12">
    <source>
        <dbReference type="RefSeq" id="XP_011644795.2"/>
    </source>
</evidence>
<dbReference type="GO" id="GO:0006887">
    <property type="term" value="P:exocytosis"/>
    <property type="evidence" value="ECO:0007669"/>
    <property type="project" value="TreeGrafter"/>
</dbReference>
<feature type="region of interest" description="Disordered" evidence="8">
    <location>
        <begin position="2435"/>
        <end position="2459"/>
    </location>
</feature>
<feature type="region of interest" description="Disordered" evidence="8">
    <location>
        <begin position="567"/>
        <end position="606"/>
    </location>
</feature>
<organism evidence="11 12">
    <name type="scientific">Pogonomyrmex barbatus</name>
    <name type="common">red harvester ant</name>
    <dbReference type="NCBI Taxonomy" id="144034"/>
    <lineage>
        <taxon>Eukaryota</taxon>
        <taxon>Metazoa</taxon>
        <taxon>Ecdysozoa</taxon>
        <taxon>Arthropoda</taxon>
        <taxon>Hexapoda</taxon>
        <taxon>Insecta</taxon>
        <taxon>Pterygota</taxon>
        <taxon>Neoptera</taxon>
        <taxon>Endopterygota</taxon>
        <taxon>Hymenoptera</taxon>
        <taxon>Apocrita</taxon>
        <taxon>Aculeata</taxon>
        <taxon>Formicoidea</taxon>
        <taxon>Formicidae</taxon>
        <taxon>Myrmicinae</taxon>
        <taxon>Pogonomyrmex</taxon>
    </lineage>
</organism>
<dbReference type="Gene3D" id="2.60.40.150">
    <property type="entry name" value="C2 domain"/>
    <property type="match status" value="2"/>
</dbReference>
<evidence type="ECO:0000259" key="9">
    <source>
        <dbReference type="PROSITE" id="PS50004"/>
    </source>
</evidence>
<feature type="region of interest" description="Disordered" evidence="8">
    <location>
        <begin position="2476"/>
        <end position="2508"/>
    </location>
</feature>
<dbReference type="GO" id="GO:0005886">
    <property type="term" value="C:plasma membrane"/>
    <property type="evidence" value="ECO:0007669"/>
    <property type="project" value="TreeGrafter"/>
</dbReference>
<dbReference type="PROSITE" id="PS50004">
    <property type="entry name" value="C2"/>
    <property type="match status" value="2"/>
</dbReference>
<evidence type="ECO:0000256" key="7">
    <source>
        <dbReference type="PROSITE-ProRule" id="PRU00091"/>
    </source>
</evidence>
<keyword evidence="3" id="KW-0677">Repeat</keyword>
<feature type="compositionally biased region" description="Basic and acidic residues" evidence="8">
    <location>
        <begin position="267"/>
        <end position="285"/>
    </location>
</feature>
<evidence type="ECO:0000256" key="3">
    <source>
        <dbReference type="ARBA" id="ARBA00022737"/>
    </source>
</evidence>
<sequence length="3402" mass="372757">IISMEEEYIDGLLEILQRVEDIRGGELLRIVRLKADLQYLRRRGLLKASGGSGGGNGGEPSHQGRKCARCGAPFGRLYNTGATCTRCRHRVCRQCRIEIRNHAGGDKEVEWTCNICNKIAELHVVTGKWMYESSISSESVSEKTATPVDILNRSIRRAWTINGPPARWLAARKSPELRIYRSLPSRHQDYREPLEDSGFDDKILSKLENSRENSLDVKDVAENTDDNCKNVIKAIEKSTSINERTKREKSKSEEEVPSSDTIRSFSKRSERSGKEQEDPVQEHSTPRVSLIKPPRILTKFISPETKPSPKHGERRSNIPIFKRSSKEFEDIRSPQESPKRSLIPQRYRGSTDDLRRSREDISVPSLIPKLLSPRGKEERLKRQDSKDDIRHSSRSMRKDFKEEAKSPSLVISPTFASKDETCKSGIRIFRRDNSREDVGRDNVNSIKESAKGKQQDKQEITEVVGGAVKSKAAGEQSRIRCEDGKDNVNDAEESSSKREEAVASIEQDPTVLDVQSDEKVDTEHQDARMIDVIIAENRTQDERIRERDMMVLGNEAIDEKHLLATREPVESITENDKGQDNDEEETRDTAERLLDVGSDGDVTGIDERKGSLEIGYGKRPDEFQVIRRKFSKEEFSNPDDTDDTPNKRCSSVSLIILKTRRESNSSTRYESSGSESVRLSETGLHGYAELARKVKFFGGNSSGTISSTIGGDEVVQRDSATSAGEDEINEDGHDRAGPVPSQGRTMLRRRRQFDAQGSRRRGRSHARACCGGEDLQSLQTLNLIGRGGGSSRQRSPNPAPGGPGQDQPASVVDYRRLVFISSDSSSGREEDDADSSCSSSSYLNGLPRNGGHHHHHAQSLEDCDWDYFESGSLPLPTTPIVSVGAGVNIAGTADAVGQDVWSCCPGRGSAACQACGGSRSANVLPVPVPIPVPVPYPVPIPAALWTGDFAAAASSMISRNDGHAESGTLRLRGDPAAPWFAWHPRFNQPLHGTRLDPRLAGTFDPTTCTFRTPDQVLTSRLYVPITETVTAPPTNLESPQIGQDVKDEAKVVLKTEEFRKEENSSAKDINESGSSVTKSKQRLEETKNIEAECKKGDEETEEIEENEEAACEDSLSSSFEKSAQGMYQHSREDSGSSSGRSSADSSDLEEDSSSHRFSRVFVVNDDSLTSDNDIEDNEEDDSDSAAEGGVTLKRVTAIPEEEPVVLQHVRHLNEDVLMDNERETNKNELEESKRHSKSYIVGNDQPKSDDKLSDESVANLTDKRKYRNRKDGTNNNNVKRFPLLLQRRSNPEELYLADDNDCSDNRIELKSIRMLDPDSIDLPTAVLKINEKPISKIQVYSEEEAVDASKETLQNDLIESPKSSSSDAWDSTIVPDSLEVSSEISVPEETDANYQVSDNEQNTQLIIMNDCDERGDKQRLSEANRSTNIDVIADASADSCTSNESNTTGSEVSSDELHEYEVTPAELSFDYNNEVAAINNELLFQIGKRKTEDTSRGIKENGYHLRGDRDDKTNPTMTKNGAKRSVQSDQRLISGRSSIESMIDVKDDNDDDEDDDEGYRSVTCRRSGQDGGPGDNDPTVAAGEERIRADVGDAISTSRIQEMLRSAEEQDGDGSKVDIAHDGPVRGDIAQVGGNGDGNSGSGSGECPEEGDATRFRSVERRPCTRQENGFPADGQASAKDLIRDPAQHNNSGNNTSGSNKYRSLVMITQEASYQPVSVVTSDTTTLLQPDEIHSTGGQGGLASYFQLALEAVSEPQLRKNAPRKPLMVKRLPTAVAVSAVATGHQSAEPEVDSGLSVGSASESDDVSVKNVPKPLNCRQENADDVSKDRSVTDYRENANLRASSQSSDDNLNTSGVIILEEGLADDDSWVEEVSHDEDEPGATTATEESSEDEANNFGDREEELRGYRRQAIDFTLHTIVEESCEESETEPSLAAGSPSKKPRPPSASELEKYFFFGLGGDGNSSSMGSREVDSLSETSSIHSEGLESLGQDETNGSGQSQDRLNNGDSFLSSSRLEKYYLSEFLGFDQDRRDSDGSVGSDSEGRPSPEAQRRKKLVRARGTGRSHSSSLDNLLALTQSSQNLSSQNSLQDLSLNQDAQETQSEGSSTETDGTEDGQTAVFGTDGQFDTVKRKKKKPRNLGTQSPRVPDDRNKTPEPSREMALMSEVVIENENEAMNSEDSDRAKTPQPESILSSSSSPSTLTNSSNTLNVASSSQIDSSRNSVSVNSNDGQRSKQQSRDSGFVGSCDDLLQHQKLPDESQTSNIEVDQEIGKDRSLNKTSEHSQNANQNIVKEGAIGKNNLTKHPVNHASLPHLANASLSRKDSFNNWSSDEETNLMMSKMRQFFKTMVANSNGQGSGQGQNSTNANSSGASPAPSPRLPGYTSKARLCVQNRTKPPQLVYFENELTRLMKTVPGIRDEQVREIVEYLSSEDTWSDSYDSSDYTSSDLEGAAGGRRSALQEQISQSCQQIISKFDTTSTGGDTTLSDKEREQIKGPGSGSTMQPAPCLGRDTAFVYQKLVQSFTKMAGDGVSSDANSTPHSSPPLIAKVMHHIGSRLVALMHEVSEGGPAAHHHSTTWRRYSQHHRTPSSASTTEDDDSTSDSTNAPSSAHLQLPRSKSHDPLLLINSHPAVSTGQEGEEREASDYERFSWRGSFESALMAADSRTKLSLLACSGDVSGGGSASASASALAAKRRSAGDLLFNPKSFSREQLDRVRSCGSIGGGSGSGTGGAGGGSVEERIWSNRRRSSVPDANTRGESGASAGDEDTEDELEYGGESRATTLPRGMQSAISAATNSLPRLPASSAPTGLTTTSSSSSSSVSPQICFWSVVAALVTQNKKQVSNSRSNGTNEMDRKKNLEPDDLIIESEIPLTDLVKSKSDEEHTIEKIPLTKHDYGISKDNEFPTSSINKEEALLANHKDDSSLNVLDSKNRSSSGILTGGMKRVIENLPVLPKKEKKSPSINDEKKASHSDSELGYASIFAKCSKQYNGQQEISTPELILNDGSSLSEACSTPIIGAGSRAGSSHTVLDMDDIDPGHLATRSSLSSLGARSDSMASVYSGAGEGRCCRSVVVTGEVEFALQYDYKNLTFEVHVTRCKNLAPVDVKRKRSDPYVKVYLLPDKSKSGKRKTKVKKHTLNPEFNETLKFHMSLSGLETRTLWLTVWHSDMFGRNDFLGEVRMPLENKIFDDPTPHWYPLQERTEPFDDPVAYKGEVIVGLKFVPPDPAQQERDRENGAERGSSKAKKNWSRGALHVLVKEARNLQTRSKNSGTCDPFCKSYLLPDKGRSGKQKTGVVRRSGGSPVWGHTFIYKDVSLQELAERGLELTVWDHDRIASNEFLGGVRFNLGTGKHYGKPVDWMDATGRELSLWQNMLERPNFWVEGAVTLRPNLHNHGKNNGS</sequence>
<reference evidence="12" key="1">
    <citation type="submission" date="2025-08" db="UniProtKB">
        <authorList>
            <consortium name="RefSeq"/>
        </authorList>
    </citation>
    <scope>IDENTIFICATION</scope>
</reference>
<feature type="compositionally biased region" description="Basic residues" evidence="8">
    <location>
        <begin position="2573"/>
        <end position="2589"/>
    </location>
</feature>
<feature type="compositionally biased region" description="Basic and acidic residues" evidence="8">
    <location>
        <begin position="324"/>
        <end position="339"/>
    </location>
</feature>
<dbReference type="Pfam" id="PF00168">
    <property type="entry name" value="C2"/>
    <property type="match status" value="2"/>
</dbReference>
<feature type="compositionally biased region" description="Acidic residues" evidence="8">
    <location>
        <begin position="1172"/>
        <end position="1184"/>
    </location>
</feature>
<keyword evidence="2" id="KW-0479">Metal-binding</keyword>
<feature type="region of interest" description="Disordered" evidence="8">
    <location>
        <begin position="471"/>
        <end position="506"/>
    </location>
</feature>
<feature type="compositionally biased region" description="Low complexity" evidence="8">
    <location>
        <begin position="1135"/>
        <end position="1145"/>
    </location>
</feature>
<evidence type="ECO:0000259" key="10">
    <source>
        <dbReference type="PROSITE" id="PS50178"/>
    </source>
</evidence>
<dbReference type="SMART" id="SM00239">
    <property type="entry name" value="C2"/>
    <property type="match status" value="2"/>
</dbReference>
<feature type="region of interest" description="Disordered" evidence="8">
    <location>
        <begin position="2026"/>
        <end position="2247"/>
    </location>
</feature>
<dbReference type="InterPro" id="IPR041282">
    <property type="entry name" value="FYVE_2"/>
</dbReference>
<feature type="compositionally biased region" description="Acidic residues" evidence="8">
    <location>
        <begin position="1098"/>
        <end position="1111"/>
    </location>
</feature>
<feature type="region of interest" description="Disordered" evidence="8">
    <location>
        <begin position="1491"/>
        <end position="1582"/>
    </location>
</feature>
<feature type="region of interest" description="Disordered" evidence="8">
    <location>
        <begin position="1435"/>
        <end position="1457"/>
    </location>
</feature>
<dbReference type="OrthoDB" id="195679at2759"/>
<dbReference type="GeneID" id="105431957"/>
<accession>A0A6I9WRE4</accession>
<evidence type="ECO:0000256" key="8">
    <source>
        <dbReference type="SAM" id="MobiDB-lite"/>
    </source>
</evidence>
<feature type="compositionally biased region" description="Polar residues" evidence="8">
    <location>
        <begin position="1992"/>
        <end position="2010"/>
    </location>
</feature>
<feature type="compositionally biased region" description="Basic and acidic residues" evidence="8">
    <location>
        <begin position="567"/>
        <end position="580"/>
    </location>
</feature>
<feature type="compositionally biased region" description="Polar residues" evidence="8">
    <location>
        <begin position="2791"/>
        <end position="2800"/>
    </location>
</feature>
<feature type="compositionally biased region" description="Acidic residues" evidence="8">
    <location>
        <begin position="1864"/>
        <end position="1881"/>
    </location>
</feature>
<feature type="compositionally biased region" description="Gly residues" evidence="8">
    <location>
        <begin position="1633"/>
        <end position="1644"/>
    </location>
</feature>
<feature type="compositionally biased region" description="Polar residues" evidence="8">
    <location>
        <begin position="2098"/>
        <end position="2111"/>
    </location>
</feature>
<feature type="compositionally biased region" description="Low complexity" evidence="8">
    <location>
        <begin position="2476"/>
        <end position="2486"/>
    </location>
</feature>
<feature type="compositionally biased region" description="Basic and acidic residues" evidence="8">
    <location>
        <begin position="1821"/>
        <end position="1832"/>
    </location>
</feature>
<feature type="region of interest" description="Disordered" evidence="8">
    <location>
        <begin position="1962"/>
        <end position="2010"/>
    </location>
</feature>
<dbReference type="InterPro" id="IPR043567">
    <property type="entry name" value="SYTL1-5_C2B"/>
</dbReference>
<feature type="compositionally biased region" description="Basic and acidic residues" evidence="8">
    <location>
        <begin position="477"/>
        <end position="501"/>
    </location>
</feature>
<feature type="domain" description="C2" evidence="9">
    <location>
        <begin position="3076"/>
        <end position="3198"/>
    </location>
</feature>
<feature type="compositionally biased region" description="Basic and acidic residues" evidence="8">
    <location>
        <begin position="1081"/>
        <end position="1097"/>
    </location>
</feature>
<feature type="compositionally biased region" description="Polar residues" evidence="8">
    <location>
        <begin position="1114"/>
        <end position="1127"/>
    </location>
</feature>
<feature type="compositionally biased region" description="Low complexity" evidence="8">
    <location>
        <begin position="2435"/>
        <end position="2449"/>
    </location>
</feature>
<feature type="region of interest" description="Disordered" evidence="8">
    <location>
        <begin position="629"/>
        <end position="648"/>
    </location>
</feature>
<dbReference type="GO" id="GO:0070382">
    <property type="term" value="C:exocytic vesicle"/>
    <property type="evidence" value="ECO:0007669"/>
    <property type="project" value="TreeGrafter"/>
</dbReference>
<evidence type="ECO:0000256" key="5">
    <source>
        <dbReference type="ARBA" id="ARBA00022833"/>
    </source>
</evidence>
<name>A0A6I9WRE4_9HYME</name>
<feature type="compositionally biased region" description="Basic and acidic residues" evidence="8">
    <location>
        <begin position="2148"/>
        <end position="2160"/>
    </location>
</feature>
<dbReference type="RefSeq" id="XP_011644795.2">
    <property type="nucleotide sequence ID" value="XM_011646493.2"/>
</dbReference>
<feature type="compositionally biased region" description="Polar residues" evidence="8">
    <location>
        <begin position="1514"/>
        <end position="1540"/>
    </location>
</feature>
<feature type="compositionally biased region" description="Low complexity" evidence="8">
    <location>
        <begin position="2192"/>
        <end position="2230"/>
    </location>
</feature>
<feature type="region of interest" description="Disordered" evidence="8">
    <location>
        <begin position="2352"/>
        <end position="2384"/>
    </location>
</feature>
<feature type="region of interest" description="Disordered" evidence="8">
    <location>
        <begin position="1784"/>
        <end position="1832"/>
    </location>
</feature>
<dbReference type="Proteomes" id="UP000504615">
    <property type="component" value="Unplaced"/>
</dbReference>
<feature type="compositionally biased region" description="Basic residues" evidence="8">
    <location>
        <begin position="2053"/>
        <end position="2064"/>
    </location>
</feature>
<dbReference type="GO" id="GO:0042043">
    <property type="term" value="F:neurexin family protein binding"/>
    <property type="evidence" value="ECO:0007669"/>
    <property type="project" value="TreeGrafter"/>
</dbReference>
<feature type="compositionally biased region" description="Basic and acidic residues" evidence="8">
    <location>
        <begin position="1652"/>
        <end position="1665"/>
    </location>
</feature>
<dbReference type="InterPro" id="IPR000008">
    <property type="entry name" value="C2_dom"/>
</dbReference>
<feature type="compositionally biased region" description="Low complexity" evidence="8">
    <location>
        <begin position="1931"/>
        <end position="1940"/>
    </location>
</feature>
<proteinExistence type="predicted"/>
<feature type="region of interest" description="Disordered" evidence="8">
    <location>
        <begin position="2718"/>
        <end position="2823"/>
    </location>
</feature>
<feature type="compositionally biased region" description="Gly residues" evidence="8">
    <location>
        <begin position="2722"/>
        <end position="2738"/>
    </location>
</feature>
<feature type="compositionally biased region" description="Basic and acidic residues" evidence="8">
    <location>
        <begin position="374"/>
        <end position="405"/>
    </location>
</feature>
<feature type="region of interest" description="Disordered" evidence="8">
    <location>
        <begin position="1605"/>
        <end position="1677"/>
    </location>
</feature>
<feature type="domain" description="C2" evidence="9">
    <location>
        <begin position="3236"/>
        <end position="3362"/>
    </location>
</feature>
<gene>
    <name evidence="12" type="primary">LOC105431957</name>
</gene>
<keyword evidence="6" id="KW-0472">Membrane</keyword>
<dbReference type="InterPro" id="IPR017455">
    <property type="entry name" value="Znf_FYVE-rel"/>
</dbReference>
<dbReference type="SUPFAM" id="SSF57903">
    <property type="entry name" value="FYVE/PHD zinc finger"/>
    <property type="match status" value="1"/>
</dbReference>
<feature type="compositionally biased region" description="Basic and acidic residues" evidence="8">
    <location>
        <begin position="1605"/>
        <end position="1625"/>
    </location>
</feature>
<dbReference type="CDD" id="cd08521">
    <property type="entry name" value="C2A_SLP"/>
    <property type="match status" value="1"/>
</dbReference>
<feature type="region of interest" description="Disordered" evidence="8">
    <location>
        <begin position="1057"/>
        <end position="1282"/>
    </location>
</feature>
<evidence type="ECO:0000313" key="11">
    <source>
        <dbReference type="Proteomes" id="UP000504615"/>
    </source>
</evidence>
<feature type="compositionally biased region" description="Low complexity" evidence="8">
    <location>
        <begin position="2603"/>
        <end position="2612"/>
    </location>
</feature>
<dbReference type="PROSITE" id="PS50178">
    <property type="entry name" value="ZF_FYVE"/>
    <property type="match status" value="1"/>
</dbReference>
<feature type="compositionally biased region" description="Basic and acidic residues" evidence="8">
    <location>
        <begin position="243"/>
        <end position="254"/>
    </location>
</feature>
<protein>
    <submittedName>
        <fullName evidence="12">Uncharacterized protein LOC105431957</fullName>
    </submittedName>
</protein>